<feature type="transmembrane region" description="Helical" evidence="1">
    <location>
        <begin position="66"/>
        <end position="88"/>
    </location>
</feature>
<organism evidence="2 3">
    <name type="scientific">Alkalihalobacterium chitinilyticum</name>
    <dbReference type="NCBI Taxonomy" id="2980103"/>
    <lineage>
        <taxon>Bacteria</taxon>
        <taxon>Bacillati</taxon>
        <taxon>Bacillota</taxon>
        <taxon>Bacilli</taxon>
        <taxon>Bacillales</taxon>
        <taxon>Bacillaceae</taxon>
        <taxon>Alkalihalobacterium</taxon>
    </lineage>
</organism>
<dbReference type="Proteomes" id="UP001148125">
    <property type="component" value="Unassembled WGS sequence"/>
</dbReference>
<feature type="transmembrane region" description="Helical" evidence="1">
    <location>
        <begin position="6"/>
        <end position="22"/>
    </location>
</feature>
<evidence type="ECO:0000256" key="1">
    <source>
        <dbReference type="SAM" id="Phobius"/>
    </source>
</evidence>
<gene>
    <name evidence="2" type="ORF">N7Z68_09570</name>
</gene>
<protein>
    <submittedName>
        <fullName evidence="2">Uncharacterized protein</fullName>
    </submittedName>
</protein>
<keyword evidence="1" id="KW-0472">Membrane</keyword>
<name>A0ABT5VDU9_9BACI</name>
<comment type="caution">
    <text evidence="2">The sequence shown here is derived from an EMBL/GenBank/DDBJ whole genome shotgun (WGS) entry which is preliminary data.</text>
</comment>
<keyword evidence="1" id="KW-0812">Transmembrane</keyword>
<evidence type="ECO:0000313" key="2">
    <source>
        <dbReference type="EMBL" id="MDE5413636.1"/>
    </source>
</evidence>
<reference evidence="2" key="1">
    <citation type="submission" date="2024-05" db="EMBL/GenBank/DDBJ databases">
        <title>Alkalihalobacillus sp. strain MEB203 novel alkaliphilic bacterium from Lonar Lake, India.</title>
        <authorList>
            <person name="Joshi A."/>
            <person name="Thite S."/>
            <person name="Mengade P."/>
        </authorList>
    </citation>
    <scope>NUCLEOTIDE SEQUENCE</scope>
    <source>
        <strain evidence="2">MEB 203</strain>
    </source>
</reference>
<evidence type="ECO:0000313" key="3">
    <source>
        <dbReference type="Proteomes" id="UP001148125"/>
    </source>
</evidence>
<keyword evidence="3" id="KW-1185">Reference proteome</keyword>
<dbReference type="RefSeq" id="WP_275118254.1">
    <property type="nucleotide sequence ID" value="NZ_JAOTPO010000005.1"/>
</dbReference>
<sequence>MASQLTLLYGLSLIGCFSWLVYKIEQNQSNRLLKYIPAIASAVGIAFYSIKLQFISTGFEGINDMIIIIFLAISCCTSLIVALVLELINKRRRNVLH</sequence>
<keyword evidence="1" id="KW-1133">Transmembrane helix</keyword>
<accession>A0ABT5VDU9</accession>
<proteinExistence type="predicted"/>
<dbReference type="EMBL" id="JAOTPO010000005">
    <property type="protein sequence ID" value="MDE5413636.1"/>
    <property type="molecule type" value="Genomic_DNA"/>
</dbReference>
<feature type="transmembrane region" description="Helical" evidence="1">
    <location>
        <begin position="34"/>
        <end position="54"/>
    </location>
</feature>